<reference evidence="1 2" key="1">
    <citation type="submission" date="2013-06" db="EMBL/GenBank/DDBJ databases">
        <title>The Genome Sequence of Acinetobacter gyllenbergii CIP 110306.</title>
        <authorList>
            <consortium name="The Broad Institute Genome Sequencing Platform"/>
            <consortium name="The Broad Institute Genome Sequencing Center for Infectious Disease"/>
            <person name="Cerqueira G."/>
            <person name="Feldgarden M."/>
            <person name="Courvalin P."/>
            <person name="Perichon B."/>
            <person name="Grillot-Courvalin C."/>
            <person name="Clermont D."/>
            <person name="Rocha E."/>
            <person name="Yoon E.-J."/>
            <person name="Nemec A."/>
            <person name="Young S.K."/>
            <person name="Zeng Q."/>
            <person name="Gargeya S."/>
            <person name="Fitzgerald M."/>
            <person name="Abouelleil A."/>
            <person name="Alvarado L."/>
            <person name="Berlin A.M."/>
            <person name="Chapman S.B."/>
            <person name="Dewar J."/>
            <person name="Goldberg J."/>
            <person name="Griggs A."/>
            <person name="Gujja S."/>
            <person name="Hansen M."/>
            <person name="Howarth C."/>
            <person name="Imamovic A."/>
            <person name="Larimer J."/>
            <person name="McCowan C."/>
            <person name="Murphy C."/>
            <person name="Pearson M."/>
            <person name="Priest M."/>
            <person name="Roberts A."/>
            <person name="Saif S."/>
            <person name="Shea T."/>
            <person name="Sykes S."/>
            <person name="Wortman J."/>
            <person name="Nusbaum C."/>
            <person name="Birren B."/>
        </authorList>
    </citation>
    <scope>NUCLEOTIDE SEQUENCE [LARGE SCALE GENOMIC DNA]</scope>
    <source>
        <strain evidence="1 2">CIP 110306</strain>
    </source>
</reference>
<evidence type="ECO:0000313" key="2">
    <source>
        <dbReference type="Proteomes" id="UP000014523"/>
    </source>
</evidence>
<dbReference type="AlphaFoldDB" id="A0A829HIA4"/>
<protein>
    <submittedName>
        <fullName evidence="1">Uncharacterized protein</fullName>
    </submittedName>
</protein>
<name>A0A829HIA4_9GAMM</name>
<sequence>MKKQSILIQYFKVAARCFANLLTVRAGLYVKQNQVSKQ</sequence>
<gene>
    <name evidence="1" type="ORF">F957_01715</name>
</gene>
<evidence type="ECO:0000313" key="1">
    <source>
        <dbReference type="EMBL" id="EPF83369.1"/>
    </source>
</evidence>
<accession>A0A829HIA4</accession>
<comment type="caution">
    <text evidence="1">The sequence shown here is derived from an EMBL/GenBank/DDBJ whole genome shotgun (WGS) entry which is preliminary data.</text>
</comment>
<dbReference type="EMBL" id="ATGG01000013">
    <property type="protein sequence ID" value="EPF83369.1"/>
    <property type="molecule type" value="Genomic_DNA"/>
</dbReference>
<dbReference type="Proteomes" id="UP000014523">
    <property type="component" value="Unassembled WGS sequence"/>
</dbReference>
<proteinExistence type="predicted"/>
<organism evidence="1 2">
    <name type="scientific">Acinetobacter gyllenbergii CIP 110306 = MTCC 11365</name>
    <dbReference type="NCBI Taxonomy" id="1217657"/>
    <lineage>
        <taxon>Bacteria</taxon>
        <taxon>Pseudomonadati</taxon>
        <taxon>Pseudomonadota</taxon>
        <taxon>Gammaproteobacteria</taxon>
        <taxon>Moraxellales</taxon>
        <taxon>Moraxellaceae</taxon>
        <taxon>Acinetobacter</taxon>
    </lineage>
</organism>
<keyword evidence="2" id="KW-1185">Reference proteome</keyword>